<evidence type="ECO:0000313" key="1">
    <source>
        <dbReference type="EMBL" id="QLG46796.1"/>
    </source>
</evidence>
<dbReference type="EMBL" id="CP058595">
    <property type="protein sequence ID" value="QLG46796.1"/>
    <property type="molecule type" value="Genomic_DNA"/>
</dbReference>
<dbReference type="Proteomes" id="UP000509302">
    <property type="component" value="Chromosome"/>
</dbReference>
<dbReference type="AlphaFoldDB" id="A0A7H9ATP7"/>
<keyword evidence="2" id="KW-1185">Reference proteome</keyword>
<name>A0A7H9ATP7_9FLAO</name>
<sequence length="85" mass="10239">MAVDALYSLNDRYDVWEGKEEDRYEFEYYIIGIISTGDHIIQISEKGEHYGKIMFWNHKIAFYSDSIEEMLEIDKNLPKKNTYLY</sequence>
<dbReference type="KEGG" id="cagg:HYG79_16040"/>
<proteinExistence type="predicted"/>
<reference evidence="1 2" key="1">
    <citation type="journal article" date="2006" name="Int. J. Syst. Evol. Microbiol.">
        <title>Costertonia aggregata gen. nov., sp. nov., a mesophilic marine bacterium of the family Flavobacteriaceae, isolated from a mature biofilm.</title>
        <authorList>
            <person name="Kwon K.K."/>
            <person name="Lee Y.K."/>
            <person name="Lee H.K."/>
        </authorList>
    </citation>
    <scope>NUCLEOTIDE SEQUENCE [LARGE SCALE GENOMIC DNA]</scope>
    <source>
        <strain evidence="1 2">KCCM 42265</strain>
    </source>
</reference>
<dbReference type="RefSeq" id="WP_179243075.1">
    <property type="nucleotide sequence ID" value="NZ_CP058595.1"/>
</dbReference>
<organism evidence="1 2">
    <name type="scientific">Costertonia aggregata</name>
    <dbReference type="NCBI Taxonomy" id="343403"/>
    <lineage>
        <taxon>Bacteria</taxon>
        <taxon>Pseudomonadati</taxon>
        <taxon>Bacteroidota</taxon>
        <taxon>Flavobacteriia</taxon>
        <taxon>Flavobacteriales</taxon>
        <taxon>Flavobacteriaceae</taxon>
        <taxon>Costertonia</taxon>
    </lineage>
</organism>
<accession>A0A7H9ATP7</accession>
<gene>
    <name evidence="1" type="ORF">HYG79_16040</name>
</gene>
<protein>
    <submittedName>
        <fullName evidence="1">Uncharacterized protein</fullName>
    </submittedName>
</protein>
<evidence type="ECO:0000313" key="2">
    <source>
        <dbReference type="Proteomes" id="UP000509302"/>
    </source>
</evidence>